<dbReference type="EMBL" id="LR796978">
    <property type="protein sequence ID" value="CAB4179170.1"/>
    <property type="molecule type" value="Genomic_DNA"/>
</dbReference>
<evidence type="ECO:0000313" key="5">
    <source>
        <dbReference type="EMBL" id="CAB5230192.1"/>
    </source>
</evidence>
<dbReference type="EMBL" id="LR797052">
    <property type="protein sequence ID" value="CAB4184297.1"/>
    <property type="molecule type" value="Genomic_DNA"/>
</dbReference>
<dbReference type="EMBL" id="LR797318">
    <property type="protein sequence ID" value="CAB4202962.1"/>
    <property type="molecule type" value="Genomic_DNA"/>
</dbReference>
<dbReference type="EMBL" id="LR798406">
    <property type="protein sequence ID" value="CAB5230192.1"/>
    <property type="molecule type" value="Genomic_DNA"/>
</dbReference>
<evidence type="ECO:0000313" key="2">
    <source>
        <dbReference type="EMBL" id="CAB4184297.1"/>
    </source>
</evidence>
<proteinExistence type="predicted"/>
<evidence type="ECO:0000313" key="4">
    <source>
        <dbReference type="EMBL" id="CAB4215496.1"/>
    </source>
</evidence>
<evidence type="ECO:0000313" key="1">
    <source>
        <dbReference type="EMBL" id="CAB4179170.1"/>
    </source>
</evidence>
<accession>A0A6J5RWY8</accession>
<name>A0A6J5RWY8_9CAUD</name>
<reference evidence="3" key="1">
    <citation type="submission" date="2020-05" db="EMBL/GenBank/DDBJ databases">
        <authorList>
            <person name="Chiriac C."/>
            <person name="Salcher M."/>
            <person name="Ghai R."/>
            <person name="Kavagutti S V."/>
        </authorList>
    </citation>
    <scope>NUCLEOTIDE SEQUENCE</scope>
</reference>
<gene>
    <name evidence="1" type="ORF">UFOVP1022_45</name>
    <name evidence="2" type="ORF">UFOVP1110_53</name>
    <name evidence="3" type="ORF">UFOVP1378_55</name>
    <name evidence="4" type="ORF">UFOVP1474_31</name>
    <name evidence="5" type="ORF">UFOVP1561_39</name>
</gene>
<dbReference type="EMBL" id="LR797424">
    <property type="protein sequence ID" value="CAB4215496.1"/>
    <property type="molecule type" value="Genomic_DNA"/>
</dbReference>
<organism evidence="3">
    <name type="scientific">uncultured Caudovirales phage</name>
    <dbReference type="NCBI Taxonomy" id="2100421"/>
    <lineage>
        <taxon>Viruses</taxon>
        <taxon>Duplodnaviria</taxon>
        <taxon>Heunggongvirae</taxon>
        <taxon>Uroviricota</taxon>
        <taxon>Caudoviricetes</taxon>
        <taxon>Peduoviridae</taxon>
        <taxon>Maltschvirus</taxon>
        <taxon>Maltschvirus maltsch</taxon>
    </lineage>
</organism>
<evidence type="ECO:0000313" key="3">
    <source>
        <dbReference type="EMBL" id="CAB4202962.1"/>
    </source>
</evidence>
<protein>
    <submittedName>
        <fullName evidence="3">Uncharacterized protein</fullName>
    </submittedName>
</protein>
<sequence>MANTNVLRPIGPTTAITVSGSSSTAVTISASGNNQMDYCAFLNVASTVVAITIAPVVGGTGTAGASVLPSGSTTNTIVLGISMQQPMIIAVPQTFSVTAIGTSGSLYITPVGDQS</sequence>